<keyword evidence="1" id="KW-0472">Membrane</keyword>
<evidence type="ECO:0000256" key="1">
    <source>
        <dbReference type="SAM" id="Phobius"/>
    </source>
</evidence>
<name>A0A2H5XAZ7_9BACT</name>
<feature type="transmembrane region" description="Helical" evidence="1">
    <location>
        <begin position="97"/>
        <end position="117"/>
    </location>
</feature>
<dbReference type="EMBL" id="BEHT01000009">
    <property type="protein sequence ID" value="GBC98345.1"/>
    <property type="molecule type" value="Genomic_DNA"/>
</dbReference>
<dbReference type="AlphaFoldDB" id="A0A2H5XAZ7"/>
<dbReference type="Proteomes" id="UP000236173">
    <property type="component" value="Unassembled WGS sequence"/>
</dbReference>
<proteinExistence type="predicted"/>
<feature type="transmembrane region" description="Helical" evidence="1">
    <location>
        <begin position="190"/>
        <end position="213"/>
    </location>
</feature>
<gene>
    <name evidence="2" type="ORF">HRbin17_00847</name>
</gene>
<feature type="transmembrane region" description="Helical" evidence="1">
    <location>
        <begin position="137"/>
        <end position="159"/>
    </location>
</feature>
<organism evidence="2 3">
    <name type="scientific">Candidatus Fervidibacter japonicus</name>
    <dbReference type="NCBI Taxonomy" id="2035412"/>
    <lineage>
        <taxon>Bacteria</taxon>
        <taxon>Candidatus Fervidibacterota</taxon>
        <taxon>Candidatus Fervidibacter</taxon>
    </lineage>
</organism>
<evidence type="ECO:0000313" key="2">
    <source>
        <dbReference type="EMBL" id="GBC98345.1"/>
    </source>
</evidence>
<comment type="caution">
    <text evidence="2">The sequence shown here is derived from an EMBL/GenBank/DDBJ whole genome shotgun (WGS) entry which is preliminary data.</text>
</comment>
<protein>
    <recommendedName>
        <fullName evidence="4">Glycosyltransferase RgtA/B/C/D-like domain-containing protein</fullName>
    </recommendedName>
</protein>
<evidence type="ECO:0000313" key="3">
    <source>
        <dbReference type="Proteomes" id="UP000236173"/>
    </source>
</evidence>
<sequence>MTGQDGKGLFLRRILPCALFLCGVALLLFLEKAVAGEWGFPFDDSWIFAQYARHLAEGQGFCFNRGEPSSGFTSFLWVLLCALGYKLTGAFGAPMKVMGVLFGVGSVIVTQRIIAALTNDATKARWCRHLTALFPPLIANALAGMEESPYVFTALLGVWMHLRWRGHRHPDGYGKGSGGAWAIWGNWGRYLLPAYLMVGWVLAVSLSSARWLLF</sequence>
<keyword evidence="1" id="KW-1133">Transmembrane helix</keyword>
<reference evidence="3" key="1">
    <citation type="submission" date="2017-09" db="EMBL/GenBank/DDBJ databases">
        <title>Metaegenomics of thermophilic ammonia-oxidizing enrichment culture.</title>
        <authorList>
            <person name="Kato S."/>
            <person name="Suzuki K."/>
        </authorList>
    </citation>
    <scope>NUCLEOTIDE SEQUENCE [LARGE SCALE GENOMIC DNA]</scope>
</reference>
<evidence type="ECO:0008006" key="4">
    <source>
        <dbReference type="Google" id="ProtNLM"/>
    </source>
</evidence>
<keyword evidence="1" id="KW-0812">Transmembrane</keyword>
<accession>A0A2H5XAZ7</accession>